<accession>A0A1B2I5B1</accession>
<evidence type="ECO:0000256" key="1">
    <source>
        <dbReference type="SAM" id="SignalP"/>
    </source>
</evidence>
<dbReference type="EMBL" id="CP016757">
    <property type="protein sequence ID" value="ANZ45165.1"/>
    <property type="molecule type" value="Genomic_DNA"/>
</dbReference>
<dbReference type="STRING" id="1197717.BED41_08830"/>
<dbReference type="OrthoDB" id="9828802at2"/>
<sequence length="178" mass="20316">MNKIALFICLVYYIAISSLSPAEAATAKEFAAAHRCRIDADALALMESLGELTYLDSAFILRIAPLPPERQRALTLLLASDGHMTVEKLKRTPLAVVVPEDPGDIIPLLYELLREDYWRGWLRRHSFMAEVKMREWRGTAKRRFTDPELAVRLIDIFFQKKEGRYDSASVIYTSGIKK</sequence>
<dbReference type="KEGG" id="cpor:BED41_08830"/>
<name>A0A1B2I5B1_9BACT</name>
<dbReference type="Proteomes" id="UP000093044">
    <property type="component" value="Chromosome"/>
</dbReference>
<reference evidence="2" key="1">
    <citation type="submission" date="2016-08" db="EMBL/GenBank/DDBJ databases">
        <title>Complete genome of Cloacibacillus porcorum.</title>
        <authorList>
            <person name="Looft T."/>
            <person name="Bayles D.O."/>
            <person name="Alt D.P."/>
        </authorList>
    </citation>
    <scope>NUCLEOTIDE SEQUENCE [LARGE SCALE GENOMIC DNA]</scope>
    <source>
        <strain evidence="2">CL-84</strain>
    </source>
</reference>
<organism evidence="2 3">
    <name type="scientific">Cloacibacillus porcorum</name>
    <dbReference type="NCBI Taxonomy" id="1197717"/>
    <lineage>
        <taxon>Bacteria</taxon>
        <taxon>Thermotogati</taxon>
        <taxon>Synergistota</taxon>
        <taxon>Synergistia</taxon>
        <taxon>Synergistales</taxon>
        <taxon>Synergistaceae</taxon>
        <taxon>Cloacibacillus</taxon>
    </lineage>
</organism>
<dbReference type="GeneID" id="83057952"/>
<evidence type="ECO:0000313" key="3">
    <source>
        <dbReference type="Proteomes" id="UP000093044"/>
    </source>
</evidence>
<protein>
    <submittedName>
        <fullName evidence="2">Uncharacterized protein</fullName>
    </submittedName>
</protein>
<evidence type="ECO:0000313" key="2">
    <source>
        <dbReference type="EMBL" id="ANZ45165.1"/>
    </source>
</evidence>
<proteinExistence type="predicted"/>
<keyword evidence="1" id="KW-0732">Signal</keyword>
<feature type="chain" id="PRO_5008538917" evidence="1">
    <location>
        <begin position="25"/>
        <end position="178"/>
    </location>
</feature>
<gene>
    <name evidence="2" type="ORF">BED41_08830</name>
</gene>
<dbReference type="AlphaFoldDB" id="A0A1B2I5B1"/>
<dbReference type="RefSeq" id="WP_066744968.1">
    <property type="nucleotide sequence ID" value="NZ_CP016757.1"/>
</dbReference>
<keyword evidence="3" id="KW-1185">Reference proteome</keyword>
<feature type="signal peptide" evidence="1">
    <location>
        <begin position="1"/>
        <end position="24"/>
    </location>
</feature>